<dbReference type="PANTHER" id="PTHR45661:SF3">
    <property type="entry name" value="IG-LIKE DOMAIN-CONTAINING PROTEIN"/>
    <property type="match status" value="1"/>
</dbReference>
<dbReference type="InterPro" id="IPR053139">
    <property type="entry name" value="Surface_bspA-like"/>
</dbReference>
<evidence type="ECO:0008006" key="3">
    <source>
        <dbReference type="Google" id="ProtNLM"/>
    </source>
</evidence>
<evidence type="ECO:0000313" key="1">
    <source>
        <dbReference type="EMBL" id="KAK8837336.1"/>
    </source>
</evidence>
<sequence>MLLKTDIRTSQSKIIKENRFVYIVNDDEKTVSIKSAISGSENIIIPEQILFNSQKYVITTILEGSFAYMMNIKTITFNNDSKLNKIDKYSFSYSSLEAITIPAHVTEIDDYAFFNCECLQKVEFSEPSELRTIGNSVFVNSKIESLCIPSNVRQLKEGWCCSAIKLNKVTIYQENRNFSIIKEKLVVGKINSKSENFDVLLFAPRDIQYVTIPSFIKRIDSYSFDRCNNLTKIEFSKDSELETIGRYAFSYSSFEMISIPAKVTQIEMNAFFNCKKLRKVEFSEKSEIERIGRFAFAHSSLESFVIPSAVKKIDEFAFSFCNNLHIIEIEDDSELQLLDKKWFGYSIDIIIMVPNMMF</sequence>
<dbReference type="InterPro" id="IPR032675">
    <property type="entry name" value="LRR_dom_sf"/>
</dbReference>
<dbReference type="Gene3D" id="3.80.10.10">
    <property type="entry name" value="Ribonuclease Inhibitor"/>
    <property type="match status" value="2"/>
</dbReference>
<reference evidence="1 2" key="1">
    <citation type="submission" date="2024-04" db="EMBL/GenBank/DDBJ databases">
        <title>Tritrichomonas musculus Genome.</title>
        <authorList>
            <person name="Alves-Ferreira E."/>
            <person name="Grigg M."/>
            <person name="Lorenzi H."/>
            <person name="Galac M."/>
        </authorList>
    </citation>
    <scope>NUCLEOTIDE SEQUENCE [LARGE SCALE GENOMIC DNA]</scope>
    <source>
        <strain evidence="1 2">EAF2021</strain>
    </source>
</reference>
<dbReference type="Proteomes" id="UP001470230">
    <property type="component" value="Unassembled WGS sequence"/>
</dbReference>
<gene>
    <name evidence="1" type="ORF">M9Y10_036769</name>
</gene>
<evidence type="ECO:0000313" key="2">
    <source>
        <dbReference type="Proteomes" id="UP001470230"/>
    </source>
</evidence>
<keyword evidence="2" id="KW-1185">Reference proteome</keyword>
<accession>A0ABR2GUJ9</accession>
<dbReference type="InterPro" id="IPR026906">
    <property type="entry name" value="LRR_5"/>
</dbReference>
<name>A0ABR2GUJ9_9EUKA</name>
<dbReference type="SUPFAM" id="SSF52058">
    <property type="entry name" value="L domain-like"/>
    <property type="match status" value="1"/>
</dbReference>
<comment type="caution">
    <text evidence="1">The sequence shown here is derived from an EMBL/GenBank/DDBJ whole genome shotgun (WGS) entry which is preliminary data.</text>
</comment>
<dbReference type="Pfam" id="PF13306">
    <property type="entry name" value="LRR_5"/>
    <property type="match status" value="2"/>
</dbReference>
<proteinExistence type="predicted"/>
<organism evidence="1 2">
    <name type="scientific">Tritrichomonas musculus</name>
    <dbReference type="NCBI Taxonomy" id="1915356"/>
    <lineage>
        <taxon>Eukaryota</taxon>
        <taxon>Metamonada</taxon>
        <taxon>Parabasalia</taxon>
        <taxon>Tritrichomonadida</taxon>
        <taxon>Tritrichomonadidae</taxon>
        <taxon>Tritrichomonas</taxon>
    </lineage>
</organism>
<protein>
    <recommendedName>
        <fullName evidence="3">Surface antigen BspA-like</fullName>
    </recommendedName>
</protein>
<dbReference type="PANTHER" id="PTHR45661">
    <property type="entry name" value="SURFACE ANTIGEN"/>
    <property type="match status" value="1"/>
</dbReference>
<dbReference type="EMBL" id="JAPFFF010000060">
    <property type="protein sequence ID" value="KAK8837336.1"/>
    <property type="molecule type" value="Genomic_DNA"/>
</dbReference>